<accession>A0A8J1Y038</accession>
<dbReference type="OrthoDB" id="343070at2759"/>
<evidence type="ECO:0000256" key="6">
    <source>
        <dbReference type="SAM" id="Coils"/>
    </source>
</evidence>
<feature type="non-terminal residue" evidence="11">
    <location>
        <position position="2553"/>
    </location>
</feature>
<evidence type="ECO:0000259" key="9">
    <source>
        <dbReference type="Pfam" id="PF25481"/>
    </source>
</evidence>
<feature type="region of interest" description="Disordered" evidence="7">
    <location>
        <begin position="1581"/>
        <end position="1641"/>
    </location>
</feature>
<comment type="caution">
    <text evidence="11">The sequence shown here is derived from an EMBL/GenBank/DDBJ whole genome shotgun (WGS) entry which is preliminary data.</text>
</comment>
<feature type="compositionally biased region" description="Acidic residues" evidence="7">
    <location>
        <begin position="2058"/>
        <end position="2072"/>
    </location>
</feature>
<feature type="region of interest" description="Disordered" evidence="7">
    <location>
        <begin position="1799"/>
        <end position="1858"/>
    </location>
</feature>
<dbReference type="GO" id="GO:1901673">
    <property type="term" value="P:regulation of mitotic spindle assembly"/>
    <property type="evidence" value="ECO:0007669"/>
    <property type="project" value="TreeGrafter"/>
</dbReference>
<keyword evidence="12" id="KW-1185">Reference proteome</keyword>
<feature type="region of interest" description="Disordered" evidence="7">
    <location>
        <begin position="2335"/>
        <end position="2553"/>
    </location>
</feature>
<dbReference type="GO" id="GO:0017056">
    <property type="term" value="F:structural constituent of nuclear pore"/>
    <property type="evidence" value="ECO:0007669"/>
    <property type="project" value="TreeGrafter"/>
</dbReference>
<dbReference type="Pfam" id="PF25481">
    <property type="entry name" value="Nucleoprot-TPR"/>
    <property type="match status" value="1"/>
</dbReference>
<feature type="compositionally biased region" description="Acidic residues" evidence="7">
    <location>
        <begin position="2086"/>
        <end position="2171"/>
    </location>
</feature>
<feature type="compositionally biased region" description="Acidic residues" evidence="7">
    <location>
        <begin position="2038"/>
        <end position="2047"/>
    </location>
</feature>
<protein>
    <recommendedName>
        <fullName evidence="3">Nucleoprotein TPR</fullName>
    </recommendedName>
</protein>
<feature type="compositionally biased region" description="Basic and acidic residues" evidence="7">
    <location>
        <begin position="1142"/>
        <end position="1152"/>
    </location>
</feature>
<dbReference type="PANTHER" id="PTHR18898:SF2">
    <property type="entry name" value="NUCLEOPROTEIN TPR"/>
    <property type="match status" value="1"/>
</dbReference>
<dbReference type="EMBL" id="CAIIXF020000001">
    <property type="protein sequence ID" value="CAH1773591.1"/>
    <property type="molecule type" value="Genomic_DNA"/>
</dbReference>
<feature type="compositionally biased region" description="Polar residues" evidence="7">
    <location>
        <begin position="2022"/>
        <end position="2036"/>
    </location>
</feature>
<dbReference type="InterPro" id="IPR057974">
    <property type="entry name" value="NUA/TPR/MLP1-2-like_dom"/>
</dbReference>
<feature type="coiled-coil region" evidence="6">
    <location>
        <begin position="1238"/>
        <end position="1286"/>
    </location>
</feature>
<evidence type="ECO:0000259" key="10">
    <source>
        <dbReference type="Pfam" id="PF25785"/>
    </source>
</evidence>
<dbReference type="InterPro" id="IPR012929">
    <property type="entry name" value="Nucleoprot-TPR/MLP1-2_dom"/>
</dbReference>
<feature type="region of interest" description="Disordered" evidence="7">
    <location>
        <begin position="633"/>
        <end position="677"/>
    </location>
</feature>
<keyword evidence="4 6" id="KW-0175">Coiled coil</keyword>
<comment type="similarity">
    <text evidence="2">Belongs to the TPR family.</text>
</comment>
<gene>
    <name evidence="11" type="ORF">OFUS_LOCUS1168</name>
</gene>
<feature type="compositionally biased region" description="Polar residues" evidence="7">
    <location>
        <begin position="2465"/>
        <end position="2479"/>
    </location>
</feature>
<keyword evidence="5" id="KW-0539">Nucleus</keyword>
<feature type="compositionally biased region" description="Basic and acidic residues" evidence="7">
    <location>
        <begin position="1950"/>
        <end position="1973"/>
    </location>
</feature>
<evidence type="ECO:0000256" key="7">
    <source>
        <dbReference type="SAM" id="MobiDB-lite"/>
    </source>
</evidence>
<evidence type="ECO:0000313" key="11">
    <source>
        <dbReference type="EMBL" id="CAH1773591.1"/>
    </source>
</evidence>
<dbReference type="Gene3D" id="6.10.250.3110">
    <property type="match status" value="1"/>
</dbReference>
<evidence type="ECO:0000256" key="1">
    <source>
        <dbReference type="ARBA" id="ARBA00004123"/>
    </source>
</evidence>
<feature type="coiled-coil region" evidence="6">
    <location>
        <begin position="191"/>
        <end position="363"/>
    </location>
</feature>
<feature type="compositionally biased region" description="Low complexity" evidence="7">
    <location>
        <begin position="2207"/>
        <end position="2229"/>
    </location>
</feature>
<feature type="region of interest" description="Disordered" evidence="7">
    <location>
        <begin position="1142"/>
        <end position="1162"/>
    </location>
</feature>
<organism evidence="11 12">
    <name type="scientific">Owenia fusiformis</name>
    <name type="common">Polychaete worm</name>
    <dbReference type="NCBI Taxonomy" id="6347"/>
    <lineage>
        <taxon>Eukaryota</taxon>
        <taxon>Metazoa</taxon>
        <taxon>Spiralia</taxon>
        <taxon>Lophotrochozoa</taxon>
        <taxon>Annelida</taxon>
        <taxon>Polychaeta</taxon>
        <taxon>Sedentaria</taxon>
        <taxon>Canalipalpata</taxon>
        <taxon>Sabellida</taxon>
        <taxon>Oweniida</taxon>
        <taxon>Oweniidae</taxon>
        <taxon>Owenia</taxon>
    </lineage>
</organism>
<dbReference type="GO" id="GO:0006406">
    <property type="term" value="P:mRNA export from nucleus"/>
    <property type="evidence" value="ECO:0007669"/>
    <property type="project" value="TreeGrafter"/>
</dbReference>
<feature type="coiled-coil region" evidence="6">
    <location>
        <begin position="420"/>
        <end position="517"/>
    </location>
</feature>
<evidence type="ECO:0000313" key="12">
    <source>
        <dbReference type="Proteomes" id="UP000749559"/>
    </source>
</evidence>
<dbReference type="GO" id="GO:0006606">
    <property type="term" value="P:protein import into nucleus"/>
    <property type="evidence" value="ECO:0007669"/>
    <property type="project" value="InterPro"/>
</dbReference>
<dbReference type="InterPro" id="IPR057577">
    <property type="entry name" value="Nucleoprot-TPR/MLP1_dom"/>
</dbReference>
<evidence type="ECO:0000256" key="3">
    <source>
        <dbReference type="ARBA" id="ARBA00019789"/>
    </source>
</evidence>
<dbReference type="Pfam" id="PF25785">
    <property type="entry name" value="TPR"/>
    <property type="match status" value="1"/>
</dbReference>
<feature type="coiled-coil region" evidence="6">
    <location>
        <begin position="40"/>
        <end position="155"/>
    </location>
</feature>
<feature type="domain" description="Nucleoprotein TPR/MLP1-2" evidence="8">
    <location>
        <begin position="1071"/>
        <end position="1198"/>
    </location>
</feature>
<feature type="compositionally biased region" description="Gly residues" evidence="7">
    <location>
        <begin position="2531"/>
        <end position="2545"/>
    </location>
</feature>
<feature type="compositionally biased region" description="Basic and acidic residues" evidence="7">
    <location>
        <begin position="2398"/>
        <end position="2409"/>
    </location>
</feature>
<proteinExistence type="inferred from homology"/>
<name>A0A8J1Y038_OWEFU</name>
<feature type="compositionally biased region" description="Polar residues" evidence="7">
    <location>
        <begin position="2369"/>
        <end position="2388"/>
    </location>
</feature>
<feature type="coiled-coil region" evidence="6">
    <location>
        <begin position="1314"/>
        <end position="1447"/>
    </location>
</feature>
<comment type="subcellular location">
    <subcellularLocation>
        <location evidence="1">Nucleus</location>
    </subcellularLocation>
</comment>
<reference evidence="11" key="1">
    <citation type="submission" date="2022-03" db="EMBL/GenBank/DDBJ databases">
        <authorList>
            <person name="Martin C."/>
        </authorList>
    </citation>
    <scope>NUCLEOTIDE SEQUENCE</scope>
</reference>
<dbReference type="PANTHER" id="PTHR18898">
    <property type="entry name" value="NUCLEOPROTEIN TPR-RELATED"/>
    <property type="match status" value="1"/>
</dbReference>
<feature type="compositionally biased region" description="Basic and acidic residues" evidence="7">
    <location>
        <begin position="1606"/>
        <end position="1641"/>
    </location>
</feature>
<dbReference type="GO" id="GO:0005643">
    <property type="term" value="C:nuclear pore"/>
    <property type="evidence" value="ECO:0007669"/>
    <property type="project" value="TreeGrafter"/>
</dbReference>
<feature type="compositionally biased region" description="Polar residues" evidence="7">
    <location>
        <begin position="1587"/>
        <end position="1605"/>
    </location>
</feature>
<dbReference type="GO" id="GO:0034399">
    <property type="term" value="C:nuclear periphery"/>
    <property type="evidence" value="ECO:0007669"/>
    <property type="project" value="UniProtKB-ARBA"/>
</dbReference>
<feature type="coiled-coil region" evidence="6">
    <location>
        <begin position="557"/>
        <end position="617"/>
    </location>
</feature>
<dbReference type="Proteomes" id="UP000749559">
    <property type="component" value="Unassembled WGS sequence"/>
</dbReference>
<evidence type="ECO:0000256" key="2">
    <source>
        <dbReference type="ARBA" id="ARBA00005274"/>
    </source>
</evidence>
<evidence type="ECO:0000259" key="8">
    <source>
        <dbReference type="Pfam" id="PF07926"/>
    </source>
</evidence>
<feature type="region of interest" description="Disordered" evidence="7">
    <location>
        <begin position="1932"/>
        <end position="2278"/>
    </location>
</feature>
<sequence length="2553" mass="288781">FFIQNTMAAKISENVLASVLEPPEVDALSDEVKCKLESKINSLQSSVDELKQKNEELLIDKEQRCFNLEKQLISSTTKREESAKENTELKQQLKELETKYNETTTNLREVNKREQDFEKIRQELERSNAQLKLEKQDVCELLTRKEREITRLNEEWSSMCEKVAASNQAKCEALAQLEEFQTQEVTSKFREKRLEQEKEQLQQQNTWVDQQLQEKTSELQNFRKERSAKILELQSLIQDKDDEIKQLTDNLEAGRVSQDTQAEKIQDYMERLKKSRDNQSKIEEQYRNELQAQTKLVTLYKESAEESEKKSEELISAMKELQRLLKEASNTHTDIEQERLDTAKKYQDQIDKRDVDITKLKNELEVANELLESRKKGMLALTEDDIEALAPTAAATSKLLKSGKTLSQVYYEHVELSRSLDKEKQENKRLNNYMDMILEEIEQKAPMLVKQRENYETSLTTIENLTRQMETGMLECEKLRVKADDEFRRSNHLGRENERLQQETRDLGQQVRMLLKELEEARGTVVSKTDEDMNVSHNEVSSSSNLISEKLVTFRSIEELQEQNQRLIGVVRELSEKKEKEEIQASSDQTKALQHDLEAAMSQIEEMKSARGRQEEMVKSIVMQRDMYRVLLSQSGGSPLPPIPMQSSTPGPIQTPQTPVTTPSQVPTPSSADKRKLEETTTALNQLKREFDTYKKDKGENYKMINEQLEKVTKEVNEFRVQNAKLASQLDFATERYKIVQTNNEGFKREIDGLREKNQKFHTAIGKHEQTINTLRQEVMSSQENLARAQVQCDNLRAEKQLLKTAEERLILEKESLYREQRSQNVVLANLQTLQNNQERAEFEMKTKLNQQLETYEKEVNVLRRKLETTEDHGRDMTRGLQRELRDMSEKLQQERDKHCKTREELIDAFADVHALKQKLSESDAKLASAETHLKNVTATRKIAPDLELPTPPAAGSQAALHLEEISDLKVQLRQANEEISNLKGEVSKSEGLVAQYKSIAQDIEDNLKEQNQTSKQFSSSLENKLQEAQEGVTRLEKQLDVVEKERQNLLNQNIKLNEDSHALNADLRKQCTSLQNELEETASRREEAIRNEQLARDECNAQLQLATEAQSKYEREMMLHAENIKATAEVKQKLEGFNRSLAESEDKRTKAEQALAESKQSWEEQEKILKSECEASKQRCETLEQQSLLLHEQLEALSKQLSAVRETTDKHDTSYGSLDLSISEENTKSSEQLLQVIRFLRREKEIAQTTVEAVEAERTRLTQQVEQLNANLQQATNSLNEERKRSVVNMQSSAQHAELMRKVENLNILTDSNQLLREERDQLSTHVKEIESKIQTLESKLSPLEETNRHLTGQNEAIQIENENLRGEVERWKARTNTLVEQSMKSDPEEHKKLVAEKEDMRKKLAMSTEEMHKNKAALSRVTANMNKLQSELQSSRQELTRIKTQHGSETIALKNQHNNQVAALRTQHNNVLTSLRNQHTSAINTIKAQHNTELNTAKNEQSGELTTTKNELTTLRNESNSYKQQIEKLVKELNTMKSERETVKAEKEKENEEKTKTINQLKKIGRKYRMQAEDIQKEMDKLKAAQQTQPPSTTDANSEALQEQTKELEQKLKDAEAKNEELTKKLTEMSESEKDAENKAKEFEAMVEERTQKLKGEMEELQTRLKTENQNLTQTIDQLNKDIKAREEAESKLLAQKTELEKKQESSSRVMQTVKVKLTTMKDATDRLSAEKRKLEIENKELKSKSGATSGVPDSKISEFEAQLAAKSAEVTAAKSVETDLRRQLETLQRQIESLQRQLENVKRQPPSSSSSGQVERIGTVASEPPPTANIRPTIAPSSQTRHPNPSSLQTASSRATASIRPMAVAAVAQTPTATVMPTTVNTQEAVHETAQRPTQQVQAVQPHVDVVEQDNIVQVQGVASFHEEATTITVEVPDQADNIPTIPIQPRRQEPAKRQRDDSESQEPATKEESSPQIKRPRSSQAGEEETLQLQVIVGSPEAAEEIKESEAETQQIDDSEFPTITVTEPSPDNYSQDIDADIEEGKEDDAAPAVEAEPTTEEAAEKEEEETLAEQGQEPVAARDEEKDESDDDIIEVASDSEEEEEDFEVEVEGEYEEEEEELEGEGEFEEEQEDGDNEEENIEDFEEEESEGMEEEYDQSGEEEDDDNMQEEAGAGDADESSDDCIEILSDDDDDGAMESQPTGGEQQSAPTPSAPPSTTESAQAPSQQPQPVPPRQLPAALMRVPVRTERLPSVGRTQGNTFAQAPFEEGDDGIVPSTPTLFVPKRNDGFAEAVSSPLMPLGSSSFTFGRESLNLAAQTDMAQLVSQGGMDDTRIDLTQLEDGTGRSVPSTPLNVSAPITPEPSAEGGNQQVEQPSGSASTEQVEQSGDVVPDTEQQARDDQLREDDLLQEDQSQDGTRETGEASATGDNDQSPPDGDDDNTDSQGSRKKIEPIVWDSPPAPTTQAIPSLLTMQPQQPRRGIPTRATPPQRGGPPRGGMMHRGRGGATPGGPPQARRGNFRGTPTRGGPNRGGRGGGMRGGRGIIRQPPQY</sequence>
<feature type="domain" description="Nucleoprotein TPR/MPL1" evidence="9">
    <location>
        <begin position="183"/>
        <end position="253"/>
    </location>
</feature>
<evidence type="ECO:0000256" key="5">
    <source>
        <dbReference type="ARBA" id="ARBA00023242"/>
    </source>
</evidence>
<feature type="compositionally biased region" description="Acidic residues" evidence="7">
    <location>
        <begin position="2178"/>
        <end position="2198"/>
    </location>
</feature>
<feature type="compositionally biased region" description="Low complexity" evidence="7">
    <location>
        <begin position="2515"/>
        <end position="2530"/>
    </location>
</feature>
<feature type="domain" description="NUA/TPR/MLP1-2-like" evidence="10">
    <location>
        <begin position="489"/>
        <end position="582"/>
    </location>
</feature>
<dbReference type="Pfam" id="PF07926">
    <property type="entry name" value="TPR_MLP1_2"/>
    <property type="match status" value="1"/>
</dbReference>
<feature type="compositionally biased region" description="Low complexity" evidence="7">
    <location>
        <begin position="646"/>
        <end position="671"/>
    </location>
</feature>
<feature type="compositionally biased region" description="Polar residues" evidence="7">
    <location>
        <begin position="1838"/>
        <end position="1858"/>
    </location>
</feature>
<evidence type="ECO:0000256" key="4">
    <source>
        <dbReference type="ARBA" id="ARBA00023054"/>
    </source>
</evidence>